<evidence type="ECO:0000256" key="5">
    <source>
        <dbReference type="ARBA" id="ARBA00022741"/>
    </source>
</evidence>
<evidence type="ECO:0000313" key="13">
    <source>
        <dbReference type="Proteomes" id="UP000308230"/>
    </source>
</evidence>
<evidence type="ECO:0000256" key="4">
    <source>
        <dbReference type="ARBA" id="ARBA00022692"/>
    </source>
</evidence>
<dbReference type="OrthoDB" id="9770415at2"/>
<organism evidence="12 13">
    <name type="scientific">Exobacillus caeni</name>
    <dbReference type="NCBI Taxonomy" id="2574798"/>
    <lineage>
        <taxon>Bacteria</taxon>
        <taxon>Bacillati</taxon>
        <taxon>Bacillota</taxon>
        <taxon>Bacilli</taxon>
        <taxon>Bacillales</taxon>
        <taxon>Guptibacillaceae</taxon>
        <taxon>Exobacillus</taxon>
    </lineage>
</organism>
<accession>A0A5R9EZ74</accession>
<keyword evidence="5" id="KW-0547">Nucleotide-binding</keyword>
<keyword evidence="2" id="KW-0813">Transport</keyword>
<feature type="domain" description="ABC transporter" evidence="10">
    <location>
        <begin position="332"/>
        <end position="565"/>
    </location>
</feature>
<dbReference type="Pfam" id="PF00005">
    <property type="entry name" value="ABC_tran"/>
    <property type="match status" value="1"/>
</dbReference>
<dbReference type="AlphaFoldDB" id="A0A5R9EZ74"/>
<feature type="transmembrane region" description="Helical" evidence="9">
    <location>
        <begin position="238"/>
        <end position="258"/>
    </location>
</feature>
<evidence type="ECO:0000259" key="10">
    <source>
        <dbReference type="PROSITE" id="PS50893"/>
    </source>
</evidence>
<dbReference type="PROSITE" id="PS50893">
    <property type="entry name" value="ABC_TRANSPORTER_2"/>
    <property type="match status" value="1"/>
</dbReference>
<evidence type="ECO:0000256" key="1">
    <source>
        <dbReference type="ARBA" id="ARBA00004651"/>
    </source>
</evidence>
<evidence type="ECO:0000259" key="11">
    <source>
        <dbReference type="PROSITE" id="PS50929"/>
    </source>
</evidence>
<comment type="caution">
    <text evidence="12">The sequence shown here is derived from an EMBL/GenBank/DDBJ whole genome shotgun (WGS) entry which is preliminary data.</text>
</comment>
<dbReference type="InterPro" id="IPR011527">
    <property type="entry name" value="ABC1_TM_dom"/>
</dbReference>
<dbReference type="SUPFAM" id="SSF52540">
    <property type="entry name" value="P-loop containing nucleoside triphosphate hydrolases"/>
    <property type="match status" value="1"/>
</dbReference>
<dbReference type="InterPro" id="IPR039421">
    <property type="entry name" value="Type_1_exporter"/>
</dbReference>
<reference evidence="12 13" key="1">
    <citation type="submission" date="2019-04" db="EMBL/GenBank/DDBJ databases">
        <title>Bacillus caeni sp. nov., a bacterium isolated from mangrove sediment.</title>
        <authorList>
            <person name="Huang H."/>
            <person name="Mo K."/>
            <person name="Hu Y."/>
        </authorList>
    </citation>
    <scope>NUCLEOTIDE SEQUENCE [LARGE SCALE GENOMIC DNA]</scope>
    <source>
        <strain evidence="12 13">HB172195</strain>
    </source>
</reference>
<proteinExistence type="predicted"/>
<evidence type="ECO:0000256" key="8">
    <source>
        <dbReference type="ARBA" id="ARBA00023136"/>
    </source>
</evidence>
<evidence type="ECO:0000256" key="6">
    <source>
        <dbReference type="ARBA" id="ARBA00022840"/>
    </source>
</evidence>
<evidence type="ECO:0000256" key="9">
    <source>
        <dbReference type="SAM" id="Phobius"/>
    </source>
</evidence>
<dbReference type="SMART" id="SM00382">
    <property type="entry name" value="AAA"/>
    <property type="match status" value="1"/>
</dbReference>
<keyword evidence="3" id="KW-1003">Cell membrane</keyword>
<feature type="transmembrane region" description="Helical" evidence="9">
    <location>
        <begin position="155"/>
        <end position="173"/>
    </location>
</feature>
<dbReference type="Gene3D" id="1.20.1560.10">
    <property type="entry name" value="ABC transporter type 1, transmembrane domain"/>
    <property type="match status" value="1"/>
</dbReference>
<gene>
    <name evidence="12" type="ORF">FCL54_20555</name>
</gene>
<keyword evidence="4 9" id="KW-0812">Transmembrane</keyword>
<dbReference type="PANTHER" id="PTHR43394:SF1">
    <property type="entry name" value="ATP-BINDING CASSETTE SUB-FAMILY B MEMBER 10, MITOCHONDRIAL"/>
    <property type="match status" value="1"/>
</dbReference>
<feature type="domain" description="ABC transmembrane type-1" evidence="11">
    <location>
        <begin position="16"/>
        <end position="298"/>
    </location>
</feature>
<dbReference type="PROSITE" id="PS00211">
    <property type="entry name" value="ABC_TRANSPORTER_1"/>
    <property type="match status" value="1"/>
</dbReference>
<dbReference type="InterPro" id="IPR027417">
    <property type="entry name" value="P-loop_NTPase"/>
</dbReference>
<feature type="transmembrane region" description="Helical" evidence="9">
    <location>
        <begin position="14"/>
        <end position="40"/>
    </location>
</feature>
<dbReference type="PROSITE" id="PS50929">
    <property type="entry name" value="ABC_TM1F"/>
    <property type="match status" value="1"/>
</dbReference>
<feature type="transmembrane region" description="Helical" evidence="9">
    <location>
        <begin position="278"/>
        <end position="296"/>
    </location>
</feature>
<protein>
    <submittedName>
        <fullName evidence="12">ABC transporter ATP-binding protein</fullName>
    </submittedName>
</protein>
<keyword evidence="8 9" id="KW-0472">Membrane</keyword>
<sequence>MRKILSYVKTYQKAAWIAIFLMAVELAVELVQPILMAIIIDKGVVPGELSTVMTWGGVLVGLSLLAFAGGIISSYFASEVSQGVGHDLREDLFVKIQELSLVQFQKFSTSSLLTRLTIDVTQIQGFLFMSLRIMLRAPLFIIGGIIMAFTVHTGLALILLLSVPILLAVMLWIMTKGVKLFSSVQEKLDSVNTVIRENLMGIRLIKVFSRHKHENKRFTNVNDTLADINKRALWTMELAMPIVMFGMNASLVAILWFGSIEMNTGGAQAGEIVAIINYGTRILGSFSVFSFLLMNFSRGKASATRITGVLDENIEEQNIHHNGEKKHIKGEITFQNVSFRYPSSPNPALKNISFSVKAGETVGILGETGSGKTSIMQLLPRLVDPTSGEIKIDQLNISRYEVEALRTQIGFVPQEAHLFSGSVKDNISWGKEDASMEEISRAAKDAGIHDFIMTLPEQYETKLGQRGVNFSGGQKQRLSMARAFVRKPSILLLDDSTSALDAKTEVKVLETLRNQACTTLIIAQKISSVKEADKILLLQHGKLIASGTHESLLNESDYYRNIYKSQRQEEVISYVPATE</sequence>
<evidence type="ECO:0000256" key="2">
    <source>
        <dbReference type="ARBA" id="ARBA00022448"/>
    </source>
</evidence>
<dbReference type="Gene3D" id="3.40.50.300">
    <property type="entry name" value="P-loop containing nucleotide triphosphate hydrolases"/>
    <property type="match status" value="1"/>
</dbReference>
<dbReference type="RefSeq" id="WP_138129004.1">
    <property type="nucleotide sequence ID" value="NZ_SWLG01000022.1"/>
</dbReference>
<comment type="subcellular location">
    <subcellularLocation>
        <location evidence="1">Cell membrane</location>
        <topology evidence="1">Multi-pass membrane protein</topology>
    </subcellularLocation>
</comment>
<dbReference type="SUPFAM" id="SSF90123">
    <property type="entry name" value="ABC transporter transmembrane region"/>
    <property type="match status" value="1"/>
</dbReference>
<dbReference type="Proteomes" id="UP000308230">
    <property type="component" value="Unassembled WGS sequence"/>
</dbReference>
<dbReference type="CDD" id="cd18548">
    <property type="entry name" value="ABC_6TM_Tm287_like"/>
    <property type="match status" value="1"/>
</dbReference>
<dbReference type="FunFam" id="3.40.50.300:FF:000221">
    <property type="entry name" value="Multidrug ABC transporter ATP-binding protein"/>
    <property type="match status" value="1"/>
</dbReference>
<keyword evidence="7 9" id="KW-1133">Transmembrane helix</keyword>
<name>A0A5R9EZ74_9BACL</name>
<evidence type="ECO:0000256" key="7">
    <source>
        <dbReference type="ARBA" id="ARBA00022989"/>
    </source>
</evidence>
<dbReference type="InterPro" id="IPR036640">
    <property type="entry name" value="ABC1_TM_sf"/>
</dbReference>
<keyword evidence="13" id="KW-1185">Reference proteome</keyword>
<evidence type="ECO:0000256" key="3">
    <source>
        <dbReference type="ARBA" id="ARBA00022475"/>
    </source>
</evidence>
<dbReference type="EMBL" id="SWLG01000022">
    <property type="protein sequence ID" value="TLS35390.1"/>
    <property type="molecule type" value="Genomic_DNA"/>
</dbReference>
<dbReference type="GO" id="GO:0005524">
    <property type="term" value="F:ATP binding"/>
    <property type="evidence" value="ECO:0007669"/>
    <property type="project" value="UniProtKB-KW"/>
</dbReference>
<feature type="transmembrane region" description="Helical" evidence="9">
    <location>
        <begin position="52"/>
        <end position="72"/>
    </location>
</feature>
<keyword evidence="6 12" id="KW-0067">ATP-binding</keyword>
<dbReference type="Pfam" id="PF00664">
    <property type="entry name" value="ABC_membrane"/>
    <property type="match status" value="1"/>
</dbReference>
<dbReference type="InterPro" id="IPR017871">
    <property type="entry name" value="ABC_transporter-like_CS"/>
</dbReference>
<dbReference type="GO" id="GO:0005886">
    <property type="term" value="C:plasma membrane"/>
    <property type="evidence" value="ECO:0007669"/>
    <property type="project" value="UniProtKB-SubCell"/>
</dbReference>
<dbReference type="GO" id="GO:0015421">
    <property type="term" value="F:ABC-type oligopeptide transporter activity"/>
    <property type="evidence" value="ECO:0007669"/>
    <property type="project" value="TreeGrafter"/>
</dbReference>
<dbReference type="GO" id="GO:0016887">
    <property type="term" value="F:ATP hydrolysis activity"/>
    <property type="evidence" value="ECO:0007669"/>
    <property type="project" value="InterPro"/>
</dbReference>
<dbReference type="InterPro" id="IPR003593">
    <property type="entry name" value="AAA+_ATPase"/>
</dbReference>
<evidence type="ECO:0000313" key="12">
    <source>
        <dbReference type="EMBL" id="TLS35390.1"/>
    </source>
</evidence>
<dbReference type="InterPro" id="IPR003439">
    <property type="entry name" value="ABC_transporter-like_ATP-bd"/>
</dbReference>
<dbReference type="PANTHER" id="PTHR43394">
    <property type="entry name" value="ATP-DEPENDENT PERMEASE MDL1, MITOCHONDRIAL"/>
    <property type="match status" value="1"/>
</dbReference>